<evidence type="ECO:0000256" key="1">
    <source>
        <dbReference type="SAM" id="MobiDB-lite"/>
    </source>
</evidence>
<dbReference type="Gene3D" id="3.40.50.10180">
    <property type="entry name" value="Glycerate kinase, MOFRL-like N-terminal domain"/>
    <property type="match status" value="1"/>
</dbReference>
<dbReference type="PANTHER" id="PTHR12227">
    <property type="entry name" value="GLYCERATE KINASE"/>
    <property type="match status" value="1"/>
</dbReference>
<dbReference type="SUPFAM" id="SSF82544">
    <property type="entry name" value="GckA/TtuD-like"/>
    <property type="match status" value="1"/>
</dbReference>
<accession>A0A343TLD3</accession>
<dbReference type="InterPro" id="IPR025286">
    <property type="entry name" value="MOFRL_assoc_dom"/>
</dbReference>
<dbReference type="GO" id="GO:0043798">
    <property type="term" value="F:glycerate 2-kinase activity"/>
    <property type="evidence" value="ECO:0007669"/>
    <property type="project" value="UniProtKB-EC"/>
</dbReference>
<organism evidence="4 5">
    <name type="scientific">Halalkaliarchaeum desulfuricum</name>
    <dbReference type="NCBI Taxonomy" id="2055893"/>
    <lineage>
        <taxon>Archaea</taxon>
        <taxon>Methanobacteriati</taxon>
        <taxon>Methanobacteriota</taxon>
        <taxon>Stenosarchaea group</taxon>
        <taxon>Halobacteria</taxon>
        <taxon>Halobacteriales</taxon>
        <taxon>Haloferacaceae</taxon>
        <taxon>Halalkaliarchaeum</taxon>
    </lineage>
</organism>
<dbReference type="InterPro" id="IPR039760">
    <property type="entry name" value="MOFRL_protein"/>
</dbReference>
<dbReference type="Pfam" id="PF05161">
    <property type="entry name" value="MOFRL"/>
    <property type="match status" value="1"/>
</dbReference>
<dbReference type="InterPro" id="IPR007835">
    <property type="entry name" value="MOFRL"/>
</dbReference>
<feature type="domain" description="MOFRL-associated" evidence="3">
    <location>
        <begin position="92"/>
        <end position="357"/>
    </location>
</feature>
<feature type="domain" description="MOFRL" evidence="2">
    <location>
        <begin position="441"/>
        <end position="542"/>
    </location>
</feature>
<dbReference type="InterPro" id="IPR037035">
    <property type="entry name" value="GK-like_C_sf"/>
</dbReference>
<proteinExistence type="predicted"/>
<dbReference type="Gene3D" id="3.40.1480.10">
    <property type="entry name" value="MOFRL domain"/>
    <property type="match status" value="1"/>
</dbReference>
<keyword evidence="4" id="KW-0418">Kinase</keyword>
<gene>
    <name evidence="4" type="primary">gckA</name>
    <name evidence="4" type="ORF">AArcSl_2281</name>
</gene>
<evidence type="ECO:0000259" key="3">
    <source>
        <dbReference type="Pfam" id="PF13660"/>
    </source>
</evidence>
<evidence type="ECO:0000313" key="5">
    <source>
        <dbReference type="Proteomes" id="UP000263012"/>
    </source>
</evidence>
<keyword evidence="5" id="KW-1185">Reference proteome</keyword>
<name>A0A343TLD3_9EURY</name>
<dbReference type="GO" id="GO:0005737">
    <property type="term" value="C:cytoplasm"/>
    <property type="evidence" value="ECO:0007669"/>
    <property type="project" value="TreeGrafter"/>
</dbReference>
<sequence length="550" mass="56731">MDGLGALYLDLDPVGPDLVASGVGDRYAVTVIPVPFVTSPIRISRSFELIRPCRCGCWATEWGAFIKDEHVRFAMFDNREEQGRSPAHGIALDCLEAGIRAAHPGSVTGSAVSRSGSQLQVGPSAVDDTIETIDLSGYDRILVVGGGKAAVAVAAQLEEILGHRLSGGVIVTDRDHRGKTEGSEGTFDSPGGTSEDTELDGHDLQRVEVRYGSHPVPDEAGVAGARELLDLVTAADENTLVLGVITGGGSALLPAPAEGVTLSDLRETTNALLAAGATIHEINAVRKHLSAVKGGRLAEAATPARVVGLVVSDVVGNDLDVIASGPFVPDPTTYADASDVLDRYDLAVPESVRGRLERGAAGEISETPKPGESAFDRVTTHVLADGYTAADAARNRAEVEGYETILLSSRIRGESREAAKTFVAIGEEIAATGDPVSPPAVVVSGGETTVTITGDGRGGPNQEFALAAAGELADGGPKSIVVAAADTDGFDGPTDAAGGIVDPNAISRAAVMKALADNDAYDALNERDLLLKTGKTGTNVNDLRVLVVDE</sequence>
<dbReference type="AlphaFoldDB" id="A0A343TLD3"/>
<dbReference type="Proteomes" id="UP000263012">
    <property type="component" value="Chromosome"/>
</dbReference>
<feature type="region of interest" description="Disordered" evidence="1">
    <location>
        <begin position="174"/>
        <end position="199"/>
    </location>
</feature>
<dbReference type="EC" id="2.7.1.165" evidence="4"/>
<dbReference type="PANTHER" id="PTHR12227:SF0">
    <property type="entry name" value="GLYCERATE KINASE"/>
    <property type="match status" value="1"/>
</dbReference>
<evidence type="ECO:0000259" key="2">
    <source>
        <dbReference type="Pfam" id="PF05161"/>
    </source>
</evidence>
<dbReference type="GO" id="GO:0008887">
    <property type="term" value="F:glycerate kinase activity"/>
    <property type="evidence" value="ECO:0007669"/>
    <property type="project" value="InterPro"/>
</dbReference>
<dbReference type="KEGG" id="hdf:AArcSl_2281"/>
<evidence type="ECO:0000313" key="4">
    <source>
        <dbReference type="EMBL" id="AUX09905.1"/>
    </source>
</evidence>
<dbReference type="InterPro" id="IPR038614">
    <property type="entry name" value="GK_N_sf"/>
</dbReference>
<keyword evidence="4" id="KW-0808">Transferase</keyword>
<dbReference type="Pfam" id="PF13660">
    <property type="entry name" value="DUF4147"/>
    <property type="match status" value="1"/>
</dbReference>
<dbReference type="EMBL" id="CP025066">
    <property type="protein sequence ID" value="AUX09905.1"/>
    <property type="molecule type" value="Genomic_DNA"/>
</dbReference>
<protein>
    <submittedName>
        <fullName evidence="4">Glycerate 2-kinase</fullName>
        <ecNumber evidence="4">2.7.1.165</ecNumber>
    </submittedName>
</protein>
<reference evidence="5" key="1">
    <citation type="submission" date="2017-11" db="EMBL/GenBank/DDBJ databases">
        <title>Phenotypic and genomic properties of facultatively anaerobic sulfur-reducing natronoarchaea from hypersaline soda lakes.</title>
        <authorList>
            <person name="Sorokin D.Y."/>
            <person name="Kublanov I.V."/>
            <person name="Roman P."/>
            <person name="Sinninghe Damste J.S."/>
            <person name="Golyshin P.N."/>
            <person name="Rojo D."/>
            <person name="Ciordia S."/>
            <person name="Mena M.D.C."/>
            <person name="Ferrer M."/>
            <person name="Messina E."/>
            <person name="Smedile F."/>
            <person name="La Spada G."/>
            <person name="La Cono V."/>
            <person name="Yakimov M.M."/>
        </authorList>
    </citation>
    <scope>NUCLEOTIDE SEQUENCE [LARGE SCALE GENOMIC DNA]</scope>
    <source>
        <strain evidence="5">AArc-Sl</strain>
    </source>
</reference>